<proteinExistence type="predicted"/>
<name>A0A9P8RVE4_9EUKA</name>
<gene>
    <name evidence="1" type="ORF">SS50377_26796</name>
</gene>
<dbReference type="GeneID" id="94300819"/>
<reference evidence="1 2" key="1">
    <citation type="journal article" date="2014" name="PLoS Genet.">
        <title>The Genome of Spironucleus salmonicida Highlights a Fish Pathogen Adapted to Fluctuating Environments.</title>
        <authorList>
            <person name="Xu F."/>
            <person name="Jerlstrom-Hultqvist J."/>
            <person name="Einarsson E."/>
            <person name="Astvaldsson A."/>
            <person name="Svard S.G."/>
            <person name="Andersson J.O."/>
        </authorList>
    </citation>
    <scope>NUCLEOTIDE SEQUENCE [LARGE SCALE GENOMIC DNA]</scope>
    <source>
        <strain evidence="1 2">ATCC 50377</strain>
    </source>
</reference>
<sequence>MENEENLIEQHNIDKNLHYIASHQDFPKISDLYVQQMHNQDKINNIKFTKQQKSLVFNILQNTCMNTDKYSVYYAVCIINSPKMLYQKFANTITNIFQQLNLHPPYDMTSFYVQLKEKSLSHQLYQQLAKYSVKITQFDEFEFPQFLQKLDPNKSPQQIFQFYHELSLKLQRFFISHGQLQKFYPQTFTDILKYLRIVGLDNANRFLPQIHTGAIQMASSFGLNIEKLIQYVQAIENCYGEKPTFAETLWFSCKKQLIKKYNSYGIFLALEQANQVYELANEIRARKQFEYSHFIVIQDLLLRKCNCFYIYQITKICPICFHQKLQKSLFLNFAPSHFPIIMKLFQEIRSKNKLFYCKNLEDLQQIIKSCQIMYKQRSFVDYVLGLDSYQQDEFLSHIQDICLQLISSPYINDRMKIQNFDQRFIELIHEFYCLSWIQLFYLQQSCNSKESLAYFLTRTKQSIDIQSANTDDFQILVK</sequence>
<dbReference type="RefSeq" id="XP_067761289.1">
    <property type="nucleotide sequence ID" value="XM_067910602.1"/>
</dbReference>
<protein>
    <submittedName>
        <fullName evidence="1">Uncharacterized protein</fullName>
    </submittedName>
</protein>
<evidence type="ECO:0000313" key="2">
    <source>
        <dbReference type="Proteomes" id="UP000018208"/>
    </source>
</evidence>
<dbReference type="AlphaFoldDB" id="A0A9P8RVE4"/>
<dbReference type="Proteomes" id="UP000018208">
    <property type="component" value="Unassembled WGS sequence"/>
</dbReference>
<dbReference type="EMBL" id="AUWU02000007">
    <property type="protein sequence ID" value="KAH0570516.1"/>
    <property type="molecule type" value="Genomic_DNA"/>
</dbReference>
<organism evidence="1 2">
    <name type="scientific">Spironucleus salmonicida</name>
    <dbReference type="NCBI Taxonomy" id="348837"/>
    <lineage>
        <taxon>Eukaryota</taxon>
        <taxon>Metamonada</taxon>
        <taxon>Diplomonadida</taxon>
        <taxon>Hexamitidae</taxon>
        <taxon>Hexamitinae</taxon>
        <taxon>Spironucleus</taxon>
    </lineage>
</organism>
<evidence type="ECO:0000313" key="1">
    <source>
        <dbReference type="EMBL" id="KAH0570516.1"/>
    </source>
</evidence>
<comment type="caution">
    <text evidence="1">The sequence shown here is derived from an EMBL/GenBank/DDBJ whole genome shotgun (WGS) entry which is preliminary data.</text>
</comment>
<accession>A0A9P8RVE4</accession>
<dbReference type="KEGG" id="ssao:94300819"/>
<keyword evidence="2" id="KW-1185">Reference proteome</keyword>